<gene>
    <name evidence="1" type="ORF">FHR95_001673</name>
</gene>
<name>A0A7W5GY95_9GAMM</name>
<dbReference type="Pfam" id="PF09996">
    <property type="entry name" value="DUF2237"/>
    <property type="match status" value="1"/>
</dbReference>
<keyword evidence="2" id="KW-1185">Reference proteome</keyword>
<dbReference type="PANTHER" id="PTHR37466:SF1">
    <property type="entry name" value="SLR1628 PROTEIN"/>
    <property type="match status" value="1"/>
</dbReference>
<evidence type="ECO:0000313" key="2">
    <source>
        <dbReference type="Proteomes" id="UP000563050"/>
    </source>
</evidence>
<organism evidence="1 2">
    <name type="scientific">Halomonas fontilapidosi</name>
    <dbReference type="NCBI Taxonomy" id="616675"/>
    <lineage>
        <taxon>Bacteria</taxon>
        <taxon>Pseudomonadati</taxon>
        <taxon>Pseudomonadota</taxon>
        <taxon>Gammaproteobacteria</taxon>
        <taxon>Oceanospirillales</taxon>
        <taxon>Halomonadaceae</taxon>
        <taxon>Halomonas</taxon>
    </lineage>
</organism>
<dbReference type="EMBL" id="JACHXQ010000004">
    <property type="protein sequence ID" value="MBB3184113.1"/>
    <property type="molecule type" value="Genomic_DNA"/>
</dbReference>
<reference evidence="1 2" key="1">
    <citation type="submission" date="2020-08" db="EMBL/GenBank/DDBJ databases">
        <title>Genomic Encyclopedia of Type Strains, Phase III (KMG-III): the genomes of soil and plant-associated and newly described type strains.</title>
        <authorList>
            <person name="Whitman W."/>
        </authorList>
    </citation>
    <scope>NUCLEOTIDE SEQUENCE [LARGE SCALE GENOMIC DNA]</scope>
    <source>
        <strain evidence="1 2">CECT 7341</strain>
    </source>
</reference>
<evidence type="ECO:0008006" key="3">
    <source>
        <dbReference type="Google" id="ProtNLM"/>
    </source>
</evidence>
<protein>
    <recommendedName>
        <fullName evidence="3">DUF2237 domain-containing protein</fullName>
    </recommendedName>
</protein>
<dbReference type="Proteomes" id="UP000563050">
    <property type="component" value="Unassembled WGS sequence"/>
</dbReference>
<dbReference type="Gene3D" id="3.30.56.110">
    <property type="entry name" value="Protein of unknown function DUF2237"/>
    <property type="match status" value="1"/>
</dbReference>
<dbReference type="AlphaFoldDB" id="A0A7W5GY95"/>
<dbReference type="RefSeq" id="WP_183314050.1">
    <property type="nucleotide sequence ID" value="NZ_JACHXQ010000004.1"/>
</dbReference>
<dbReference type="PANTHER" id="PTHR37466">
    <property type="entry name" value="SLR1628 PROTEIN"/>
    <property type="match status" value="1"/>
</dbReference>
<proteinExistence type="predicted"/>
<sequence>MQAKTESLNVLGQPLVPCGQDPVTGFYRDGCCRVGPEDLGIHAVCAEMTAEFLAFTRGQGNDLSTPRPEFGFPGLKPGDRWCLCAGRWQDAFDAGKAPRVVLQGTHQAALEQCRLGDLKRCAVDLN</sequence>
<evidence type="ECO:0000313" key="1">
    <source>
        <dbReference type="EMBL" id="MBB3184113.1"/>
    </source>
</evidence>
<dbReference type="InterPro" id="IPR018714">
    <property type="entry name" value="DUF2237"/>
</dbReference>
<accession>A0A7W5GY95</accession>
<comment type="caution">
    <text evidence="1">The sequence shown here is derived from an EMBL/GenBank/DDBJ whole genome shotgun (WGS) entry which is preliminary data.</text>
</comment>